<dbReference type="GO" id="GO:0009279">
    <property type="term" value="C:cell outer membrane"/>
    <property type="evidence" value="ECO:0007669"/>
    <property type="project" value="UniProtKB-SubCell"/>
</dbReference>
<dbReference type="AlphaFoldDB" id="A0A2S7T8I0"/>
<keyword evidence="8" id="KW-1185">Reference proteome</keyword>
<dbReference type="Gene3D" id="2.120.10.30">
    <property type="entry name" value="TolB, C-terminal domain"/>
    <property type="match status" value="1"/>
</dbReference>
<comment type="subcellular location">
    <subcellularLocation>
        <location evidence="1">Cell outer membrane</location>
    </subcellularLocation>
</comment>
<organism evidence="7 8">
    <name type="scientific">Aureicoccus marinus</name>
    <dbReference type="NCBI Taxonomy" id="754435"/>
    <lineage>
        <taxon>Bacteria</taxon>
        <taxon>Pseudomonadati</taxon>
        <taxon>Bacteroidota</taxon>
        <taxon>Flavobacteriia</taxon>
        <taxon>Flavobacteriales</taxon>
        <taxon>Flavobacteriaceae</taxon>
        <taxon>Aureicoccus</taxon>
    </lineage>
</organism>
<protein>
    <recommendedName>
        <fullName evidence="6">OmpA-like domain-containing protein</fullName>
    </recommendedName>
</protein>
<dbReference type="CDD" id="cd07185">
    <property type="entry name" value="OmpA_C-like"/>
    <property type="match status" value="1"/>
</dbReference>
<evidence type="ECO:0000256" key="3">
    <source>
        <dbReference type="ARBA" id="ARBA00023237"/>
    </source>
</evidence>
<gene>
    <name evidence="7" type="ORF">BST99_11380</name>
</gene>
<proteinExistence type="predicted"/>
<keyword evidence="3" id="KW-0998">Cell outer membrane</keyword>
<evidence type="ECO:0000259" key="6">
    <source>
        <dbReference type="PROSITE" id="PS51123"/>
    </source>
</evidence>
<comment type="caution">
    <text evidence="7">The sequence shown here is derived from an EMBL/GenBank/DDBJ whole genome shotgun (WGS) entry which is preliminary data.</text>
</comment>
<dbReference type="InterPro" id="IPR011042">
    <property type="entry name" value="6-blade_b-propeller_TolB-like"/>
</dbReference>
<dbReference type="SUPFAM" id="SSF103088">
    <property type="entry name" value="OmpA-like"/>
    <property type="match status" value="1"/>
</dbReference>
<evidence type="ECO:0000256" key="5">
    <source>
        <dbReference type="SAM" id="SignalP"/>
    </source>
</evidence>
<name>A0A2S7T8I0_9FLAO</name>
<dbReference type="RefSeq" id="WP_105001918.1">
    <property type="nucleotide sequence ID" value="NZ_MQVX01000001.1"/>
</dbReference>
<dbReference type="PROSITE" id="PS51123">
    <property type="entry name" value="OMPA_2"/>
    <property type="match status" value="1"/>
</dbReference>
<reference evidence="8" key="1">
    <citation type="submission" date="2016-11" db="EMBL/GenBank/DDBJ databases">
        <title>Trade-off between light-utilization and light-protection in marine flavobacteria.</title>
        <authorList>
            <person name="Kumagai Y."/>
            <person name="Yoshizawa S."/>
            <person name="Kogure K."/>
        </authorList>
    </citation>
    <scope>NUCLEOTIDE SEQUENCE [LARGE SCALE GENOMIC DNA]</scope>
    <source>
        <strain evidence="8">SG-18</strain>
    </source>
</reference>
<dbReference type="Proteomes" id="UP000239366">
    <property type="component" value="Unassembled WGS sequence"/>
</dbReference>
<feature type="domain" description="OmpA-like" evidence="6">
    <location>
        <begin position="557"/>
        <end position="681"/>
    </location>
</feature>
<feature type="chain" id="PRO_5015610584" description="OmpA-like domain-containing protein" evidence="5">
    <location>
        <begin position="19"/>
        <end position="685"/>
    </location>
</feature>
<dbReference type="InterPro" id="IPR006664">
    <property type="entry name" value="OMP_bac"/>
</dbReference>
<keyword evidence="2 4" id="KW-0472">Membrane</keyword>
<evidence type="ECO:0000313" key="7">
    <source>
        <dbReference type="EMBL" id="PQJ16243.1"/>
    </source>
</evidence>
<dbReference type="Pfam" id="PF00691">
    <property type="entry name" value="OmpA"/>
    <property type="match status" value="1"/>
</dbReference>
<feature type="signal peptide" evidence="5">
    <location>
        <begin position="1"/>
        <end position="18"/>
    </location>
</feature>
<dbReference type="Gene3D" id="2.60.40.1120">
    <property type="entry name" value="Carboxypeptidase-like, regulatory domain"/>
    <property type="match status" value="1"/>
</dbReference>
<dbReference type="PANTHER" id="PTHR30329">
    <property type="entry name" value="STATOR ELEMENT OF FLAGELLAR MOTOR COMPLEX"/>
    <property type="match status" value="1"/>
</dbReference>
<evidence type="ECO:0000256" key="2">
    <source>
        <dbReference type="ARBA" id="ARBA00023136"/>
    </source>
</evidence>
<dbReference type="InterPro" id="IPR011659">
    <property type="entry name" value="WD40"/>
</dbReference>
<sequence length="685" mass="78690">MKTRLFSFLMLITVSAWGQIADLQFQDDDFDAEELLENLNFQNLDEVKATAQRLMKRADMYYNRMWYAQASELYDQVRSITSDKEWTKRLLERGGDSHYFISALDSAYDWFDPLYSRYGSQLSEAQVYRFVHVLKGTGHEERADELLYQLSIETSSETNYESHTTFMGMMEEGTVSVVNLPMNSPMSDFSPIFYQKDQVVFSSSRDSSFLVSRKYKWNNQPYLDLYIGKRDSMERDVENVKKLSPAINTKYHEASASFSPDGQTVYFTRNNYKKKLSRDEDGVNHLTLFRSVKENGKWSKPKELPFNSKNYSTGHPAVSPDGKKLYFVSDMPGGLGGTDIYVVDIYEDGEYSQPRNLGTAVNSGRKEMFPYVSGNALYFSSNRSDGYGGLDVYQSNYRYGEFDLAVNLGEPINSRRDDFSFIIDEEKKSGYFASNRPGGKGSDDIYSFTNRMVPAPIAGVISGRVIDQETGEILIGAEISLVNDQNRIIRKEVSNEEGVFRFEDLDRYSSFTIQTSLASYKESTQDAVWEVKTEQTLAMEVPLEKDPYFQENFLAEEEGDLRLKNDRILFAFDSYRITRDSKEILDEMVQVFLENPGLVVRIDSHTDSRGSNQYNQWLSEKRAESTRDYLLSQGVNPAQIADSVGHGEDDPQAKCTQAMEPCEENLHKQNRRSVFEIVSWDRLYQ</sequence>
<dbReference type="InterPro" id="IPR050330">
    <property type="entry name" value="Bact_OuterMem_StrucFunc"/>
</dbReference>
<dbReference type="Pfam" id="PF07676">
    <property type="entry name" value="PD40"/>
    <property type="match status" value="3"/>
</dbReference>
<dbReference type="InterPro" id="IPR006665">
    <property type="entry name" value="OmpA-like"/>
</dbReference>
<keyword evidence="5" id="KW-0732">Signal</keyword>
<dbReference type="PANTHER" id="PTHR30329:SF21">
    <property type="entry name" value="LIPOPROTEIN YIAD-RELATED"/>
    <property type="match status" value="1"/>
</dbReference>
<accession>A0A2S7T8I0</accession>
<dbReference type="SUPFAM" id="SSF82171">
    <property type="entry name" value="DPP6 N-terminal domain-like"/>
    <property type="match status" value="1"/>
</dbReference>
<dbReference type="Gene3D" id="3.30.1330.60">
    <property type="entry name" value="OmpA-like domain"/>
    <property type="match status" value="1"/>
</dbReference>
<evidence type="ECO:0000256" key="1">
    <source>
        <dbReference type="ARBA" id="ARBA00004442"/>
    </source>
</evidence>
<dbReference type="OrthoDB" id="9809364at2"/>
<dbReference type="PRINTS" id="PR01021">
    <property type="entry name" value="OMPADOMAIN"/>
</dbReference>
<dbReference type="InterPro" id="IPR036737">
    <property type="entry name" value="OmpA-like_sf"/>
</dbReference>
<evidence type="ECO:0000313" key="8">
    <source>
        <dbReference type="Proteomes" id="UP000239366"/>
    </source>
</evidence>
<dbReference type="SUPFAM" id="SSF49478">
    <property type="entry name" value="Cna protein B-type domain"/>
    <property type="match status" value="1"/>
</dbReference>
<dbReference type="Pfam" id="PF13620">
    <property type="entry name" value="CarboxypepD_reg"/>
    <property type="match status" value="1"/>
</dbReference>
<evidence type="ECO:0000256" key="4">
    <source>
        <dbReference type="PROSITE-ProRule" id="PRU00473"/>
    </source>
</evidence>
<dbReference type="EMBL" id="MQVX01000001">
    <property type="protein sequence ID" value="PQJ16243.1"/>
    <property type="molecule type" value="Genomic_DNA"/>
</dbReference>